<accession>A0A2L0V0M3</accession>
<protein>
    <submittedName>
        <fullName evidence="1">Uncharacterized protein</fullName>
    </submittedName>
</protein>
<dbReference type="KEGG" id="vg:40088573"/>
<sequence length="71" mass="8034">MRDVTKLTKAICATINEVMRGPTQDFAPSSYNIDPIWFDVDTENKNVIIASVPKGAYDTKTPKYKITIERI</sequence>
<dbReference type="EMBL" id="MF403008">
    <property type="protein sequence ID" value="AUZ95329.1"/>
    <property type="molecule type" value="Genomic_DNA"/>
</dbReference>
<dbReference type="GeneID" id="40088573"/>
<keyword evidence="2" id="KW-1185">Reference proteome</keyword>
<evidence type="ECO:0000313" key="2">
    <source>
        <dbReference type="Proteomes" id="UP000223025"/>
    </source>
</evidence>
<dbReference type="RefSeq" id="YP_009612235.1">
    <property type="nucleotide sequence ID" value="NC_042013.1"/>
</dbReference>
<name>A0A2L0V0M3_9CAUD</name>
<organism evidence="1 2">
    <name type="scientific">Agrobacterium phage Atu_ph07</name>
    <dbReference type="NCBI Taxonomy" id="2024264"/>
    <lineage>
        <taxon>Viruses</taxon>
        <taxon>Duplodnaviria</taxon>
        <taxon>Heunggongvirae</taxon>
        <taxon>Uroviricota</taxon>
        <taxon>Caudoviricetes</taxon>
        <taxon>Polybotosvirus</taxon>
        <taxon>Polybotosvirus Atuph07</taxon>
    </lineage>
</organism>
<proteinExistence type="predicted"/>
<evidence type="ECO:0000313" key="1">
    <source>
        <dbReference type="EMBL" id="AUZ95329.1"/>
    </source>
</evidence>
<dbReference type="Proteomes" id="UP000223025">
    <property type="component" value="Segment"/>
</dbReference>
<reference evidence="1 2" key="1">
    <citation type="submission" date="2017-06" db="EMBL/GenBank/DDBJ databases">
        <authorList>
            <person name="Kim H.J."/>
            <person name="Triplett B.A."/>
        </authorList>
    </citation>
    <scope>NUCLEOTIDE SEQUENCE [LARGE SCALE GENOMIC DNA]</scope>
</reference>